<accession>A0A6L9Y1A0</accession>
<evidence type="ECO:0000313" key="5">
    <source>
        <dbReference type="EMBL" id="NEN07187.1"/>
    </source>
</evidence>
<evidence type="ECO:0000313" key="6">
    <source>
        <dbReference type="Proteomes" id="UP000474967"/>
    </source>
</evidence>
<dbReference type="InterPro" id="IPR036388">
    <property type="entry name" value="WH-like_DNA-bd_sf"/>
</dbReference>
<sequence>MKGGDHVQIQIDPVSAAPIYQQIRDRVVEAVAAGDLTPGDQLASVRQLAVDFGINVATVAKAYDVLRNEGIIRTNHKSGSVIARGPGTAPADDAFVADWSARLATLLAEAVAQGLTDAAIIERSTAIVDDFSARRSTSDTAKDSPS</sequence>
<keyword evidence="1" id="KW-0805">Transcription regulation</keyword>
<comment type="caution">
    <text evidence="5">The sequence shown here is derived from an EMBL/GenBank/DDBJ whole genome shotgun (WGS) entry which is preliminary data.</text>
</comment>
<feature type="domain" description="HTH gntR-type" evidence="4">
    <location>
        <begin position="17"/>
        <end position="85"/>
    </location>
</feature>
<dbReference type="PROSITE" id="PS50949">
    <property type="entry name" value="HTH_GNTR"/>
    <property type="match status" value="1"/>
</dbReference>
<dbReference type="Gene3D" id="1.10.10.10">
    <property type="entry name" value="Winged helix-like DNA-binding domain superfamily/Winged helix DNA-binding domain"/>
    <property type="match status" value="1"/>
</dbReference>
<evidence type="ECO:0000256" key="2">
    <source>
        <dbReference type="ARBA" id="ARBA00023125"/>
    </source>
</evidence>
<keyword evidence="6" id="KW-1185">Reference proteome</keyword>
<dbReference type="PANTHER" id="PTHR38445">
    <property type="entry name" value="HTH-TYPE TRANSCRIPTIONAL REPRESSOR YTRA"/>
    <property type="match status" value="1"/>
</dbReference>
<keyword evidence="2" id="KW-0238">DNA-binding</keyword>
<gene>
    <name evidence="5" type="ORF">G3T36_15090</name>
</gene>
<dbReference type="SMART" id="SM00345">
    <property type="entry name" value="HTH_GNTR"/>
    <property type="match status" value="1"/>
</dbReference>
<dbReference type="PANTHER" id="PTHR38445:SF12">
    <property type="entry name" value="GNTR-FAMILY TRANSCRIPTIONAL REGULATOR"/>
    <property type="match status" value="1"/>
</dbReference>
<protein>
    <submittedName>
        <fullName evidence="5">GntR family transcriptional regulator</fullName>
    </submittedName>
</protein>
<keyword evidence="3" id="KW-0804">Transcription</keyword>
<dbReference type="Proteomes" id="UP000474967">
    <property type="component" value="Unassembled WGS sequence"/>
</dbReference>
<proteinExistence type="predicted"/>
<dbReference type="GO" id="GO:0003700">
    <property type="term" value="F:DNA-binding transcription factor activity"/>
    <property type="evidence" value="ECO:0007669"/>
    <property type="project" value="InterPro"/>
</dbReference>
<dbReference type="SUPFAM" id="SSF46785">
    <property type="entry name" value="Winged helix' DNA-binding domain"/>
    <property type="match status" value="1"/>
</dbReference>
<dbReference type="EMBL" id="JAAGWY010000003">
    <property type="protein sequence ID" value="NEN07187.1"/>
    <property type="molecule type" value="Genomic_DNA"/>
</dbReference>
<dbReference type="GO" id="GO:0003677">
    <property type="term" value="F:DNA binding"/>
    <property type="evidence" value="ECO:0007669"/>
    <property type="project" value="UniProtKB-KW"/>
</dbReference>
<name>A0A6L9Y1A0_9MICO</name>
<dbReference type="Pfam" id="PF00392">
    <property type="entry name" value="GntR"/>
    <property type="match status" value="1"/>
</dbReference>
<evidence type="ECO:0000256" key="3">
    <source>
        <dbReference type="ARBA" id="ARBA00023163"/>
    </source>
</evidence>
<dbReference type="InterPro" id="IPR000524">
    <property type="entry name" value="Tscrpt_reg_HTH_GntR"/>
</dbReference>
<evidence type="ECO:0000256" key="1">
    <source>
        <dbReference type="ARBA" id="ARBA00023015"/>
    </source>
</evidence>
<dbReference type="CDD" id="cd07377">
    <property type="entry name" value="WHTH_GntR"/>
    <property type="match status" value="1"/>
</dbReference>
<organism evidence="5 6">
    <name type="scientific">Leifsonia tongyongensis</name>
    <dbReference type="NCBI Taxonomy" id="1268043"/>
    <lineage>
        <taxon>Bacteria</taxon>
        <taxon>Bacillati</taxon>
        <taxon>Actinomycetota</taxon>
        <taxon>Actinomycetes</taxon>
        <taxon>Micrococcales</taxon>
        <taxon>Microbacteriaceae</taxon>
        <taxon>Leifsonia</taxon>
    </lineage>
</organism>
<reference evidence="5 6" key="1">
    <citation type="journal article" date="2014" name="J. Microbiol.">
        <title>Diaminobutyricibacter tongyongensis gen. nov., sp. nov. and Homoserinibacter gongjuensis gen. nov., sp. nov. belong to the family Microbacteriaceae.</title>
        <authorList>
            <person name="Kim S.J."/>
            <person name="Ahn J.H."/>
            <person name="Weon H.Y."/>
            <person name="Hamada M."/>
            <person name="Suzuki K."/>
            <person name="Kwon S.W."/>
        </authorList>
    </citation>
    <scope>NUCLEOTIDE SEQUENCE [LARGE SCALE GENOMIC DNA]</scope>
    <source>
        <strain evidence="5 6">NBRC 108724</strain>
    </source>
</reference>
<dbReference type="InterPro" id="IPR036390">
    <property type="entry name" value="WH_DNA-bd_sf"/>
</dbReference>
<dbReference type="AlphaFoldDB" id="A0A6L9Y1A0"/>
<evidence type="ECO:0000259" key="4">
    <source>
        <dbReference type="PROSITE" id="PS50949"/>
    </source>
</evidence>